<evidence type="ECO:0000313" key="1">
    <source>
        <dbReference type="EMBL" id="KAG9454778.1"/>
    </source>
</evidence>
<dbReference type="EMBL" id="JAINDJ010000003">
    <property type="protein sequence ID" value="KAG9454778.1"/>
    <property type="molecule type" value="Genomic_DNA"/>
</dbReference>
<accession>A0AAV7F160</accession>
<keyword evidence="2" id="KW-1185">Reference proteome</keyword>
<comment type="caution">
    <text evidence="1">The sequence shown here is derived from an EMBL/GenBank/DDBJ whole genome shotgun (WGS) entry which is preliminary data.</text>
</comment>
<dbReference type="Proteomes" id="UP000825729">
    <property type="component" value="Unassembled WGS sequence"/>
</dbReference>
<protein>
    <submittedName>
        <fullName evidence="1">Uncharacterized protein</fullName>
    </submittedName>
</protein>
<reference evidence="1 2" key="1">
    <citation type="submission" date="2021-07" db="EMBL/GenBank/DDBJ databases">
        <title>The Aristolochia fimbriata genome: insights into angiosperm evolution, floral development and chemical biosynthesis.</title>
        <authorList>
            <person name="Jiao Y."/>
        </authorList>
    </citation>
    <scope>NUCLEOTIDE SEQUENCE [LARGE SCALE GENOMIC DNA]</scope>
    <source>
        <strain evidence="1">IBCAS-2021</strain>
        <tissue evidence="1">Leaf</tissue>
    </source>
</reference>
<dbReference type="AlphaFoldDB" id="A0AAV7F160"/>
<proteinExistence type="predicted"/>
<name>A0AAV7F160_ARIFI</name>
<evidence type="ECO:0000313" key="2">
    <source>
        <dbReference type="Proteomes" id="UP000825729"/>
    </source>
</evidence>
<sequence length="304" mass="34145">MSQSNKNDFDPNRYRFQLNHSNGPFRVDVARSRRSMKSRFGGTLWNAFRSSSFPPNADHRSPSQPNILGSDKAMTFLVIKMEPWRIFSWVQTTGHFAQGKQPLRTFFMASFDAFLSLLIKPQIYPCFASRVPVVRQNTPATIQNIPCRGTLSLHVWLATVKLFASPTIGANDRQPKVEAPLLLLQGPAERPSSSHLGRYLLLTSSCLFKVAHCHVFPRVAFQKHHHFEEKRDNALEGHACESTCKVKLGAHENGSFPLSDHILKISSATTLFAETGGDSMEGQEYSKTPRNEDIYLGCGLQGWP</sequence>
<organism evidence="1 2">
    <name type="scientific">Aristolochia fimbriata</name>
    <name type="common">White veined hardy Dutchman's pipe vine</name>
    <dbReference type="NCBI Taxonomy" id="158543"/>
    <lineage>
        <taxon>Eukaryota</taxon>
        <taxon>Viridiplantae</taxon>
        <taxon>Streptophyta</taxon>
        <taxon>Embryophyta</taxon>
        <taxon>Tracheophyta</taxon>
        <taxon>Spermatophyta</taxon>
        <taxon>Magnoliopsida</taxon>
        <taxon>Magnoliidae</taxon>
        <taxon>Piperales</taxon>
        <taxon>Aristolochiaceae</taxon>
        <taxon>Aristolochia</taxon>
    </lineage>
</organism>
<gene>
    <name evidence="1" type="ORF">H6P81_007682</name>
</gene>